<name>K5DA67_RHOBT</name>
<comment type="caution">
    <text evidence="1">The sequence shown here is derived from an EMBL/GenBank/DDBJ whole genome shotgun (WGS) entry which is preliminary data.</text>
</comment>
<accession>K5DA67</accession>
<evidence type="ECO:0000313" key="1">
    <source>
        <dbReference type="EMBL" id="EKK03647.1"/>
    </source>
</evidence>
<dbReference type="AlphaFoldDB" id="K5DA67"/>
<dbReference type="PATRIC" id="fig|993517.3.peg.1196"/>
<protein>
    <submittedName>
        <fullName evidence="1">Uncharacterized protein</fullName>
    </submittedName>
</protein>
<organism evidence="1 2">
    <name type="scientific">Rhodopirellula baltica SH28</name>
    <dbReference type="NCBI Taxonomy" id="993517"/>
    <lineage>
        <taxon>Bacteria</taxon>
        <taxon>Pseudomonadati</taxon>
        <taxon>Planctomycetota</taxon>
        <taxon>Planctomycetia</taxon>
        <taxon>Pirellulales</taxon>
        <taxon>Pirellulaceae</taxon>
        <taxon>Rhodopirellula</taxon>
    </lineage>
</organism>
<dbReference type="RefSeq" id="WP_007331041.1">
    <property type="nucleotide sequence ID" value="NZ_AMCW01000022.1"/>
</dbReference>
<proteinExistence type="predicted"/>
<evidence type="ECO:0000313" key="2">
    <source>
        <dbReference type="Proteomes" id="UP000007993"/>
    </source>
</evidence>
<dbReference type="Proteomes" id="UP000007993">
    <property type="component" value="Unassembled WGS sequence"/>
</dbReference>
<sequence length="132" mass="15157">MIDNNVISLFHSLRGPYPRAAAGLIDDVCVKLASEAQERPCDSNAIHTLTRILRDCFRPIDTEMPECYPWDQAYSSFGRFLWRDNVVLDNAVREITGWPESRLNECKLAYRDSVHIIRDEWQRAVDSLSDAG</sequence>
<reference evidence="1 2" key="1">
    <citation type="journal article" date="2013" name="Mar. Genomics">
        <title>Expression of sulfatases in Rhodopirellula baltica and the diversity of sulfatases in the genus Rhodopirellula.</title>
        <authorList>
            <person name="Wegner C.E."/>
            <person name="Richter-Heitmann T."/>
            <person name="Klindworth A."/>
            <person name="Klockow C."/>
            <person name="Richter M."/>
            <person name="Achstetter T."/>
            <person name="Glockner F.O."/>
            <person name="Harder J."/>
        </authorList>
    </citation>
    <scope>NUCLEOTIDE SEQUENCE [LARGE SCALE GENOMIC DNA]</scope>
    <source>
        <strain evidence="1 2">SH28</strain>
    </source>
</reference>
<dbReference type="EMBL" id="AMCW01000022">
    <property type="protein sequence ID" value="EKK03647.1"/>
    <property type="molecule type" value="Genomic_DNA"/>
</dbReference>
<gene>
    <name evidence="1" type="ORF">RBSH_01096</name>
</gene>